<sequence length="314" mass="34432">MLNSLLQVSVTPEDTAAVSKFEENAREAVEHIATTPLDELIPELVDGAIHFGAKVLIALLIYIVGAWLIKKIRNMLRRIFEKRKTEKAIASFVESLTSISLTIILVVITVGTLGVNTTSLAALLAAGGMAIGMALSGTVQNFAGGIMILVFKPFKAGDFIETENGYSGTVSDVNIFSTKLTTTDNRLIIIPNATLSNGTVNNYSQNRMRRVEWLVGVEYGTEAEKVKSILREIVTADTRVLYTSTGAPADPLIAVNALQDSAVQYVVRVWVKSEDYWDIFYSLNETIYTVLPQKGIDFPFPHLDVQVTRQDTIS</sequence>
<dbReference type="Gene3D" id="1.10.287.1260">
    <property type="match status" value="1"/>
</dbReference>
<dbReference type="Pfam" id="PF00924">
    <property type="entry name" value="MS_channel_2nd"/>
    <property type="match status" value="1"/>
</dbReference>
<dbReference type="InterPro" id="IPR045275">
    <property type="entry name" value="MscS_archaea/bacteria_type"/>
</dbReference>
<dbReference type="InterPro" id="IPR008910">
    <property type="entry name" value="MSC_TM_helix"/>
</dbReference>
<dbReference type="AlphaFoldDB" id="A0A9D9J3J6"/>
<dbReference type="InterPro" id="IPR011014">
    <property type="entry name" value="MscS_channel_TM-2"/>
</dbReference>
<dbReference type="SUPFAM" id="SSF82861">
    <property type="entry name" value="Mechanosensitive channel protein MscS (YggB), transmembrane region"/>
    <property type="match status" value="1"/>
</dbReference>
<dbReference type="SUPFAM" id="SSF50182">
    <property type="entry name" value="Sm-like ribonucleoproteins"/>
    <property type="match status" value="1"/>
</dbReference>
<proteinExistence type="inferred from homology"/>
<feature type="domain" description="Mechanosensitive ion channel MscS C-terminal" evidence="9">
    <location>
        <begin position="212"/>
        <end position="298"/>
    </location>
</feature>
<evidence type="ECO:0000256" key="7">
    <source>
        <dbReference type="SAM" id="Phobius"/>
    </source>
</evidence>
<evidence type="ECO:0000259" key="8">
    <source>
        <dbReference type="Pfam" id="PF00924"/>
    </source>
</evidence>
<dbReference type="GO" id="GO:0005886">
    <property type="term" value="C:plasma membrane"/>
    <property type="evidence" value="ECO:0007669"/>
    <property type="project" value="UniProtKB-SubCell"/>
</dbReference>
<evidence type="ECO:0000313" key="11">
    <source>
        <dbReference type="Proteomes" id="UP000823750"/>
    </source>
</evidence>
<dbReference type="InterPro" id="IPR011066">
    <property type="entry name" value="MscS_channel_C_sf"/>
</dbReference>
<organism evidence="10 11">
    <name type="scientific">Candidatus Cryptobacteroides excrementavium</name>
    <dbReference type="NCBI Taxonomy" id="2840759"/>
    <lineage>
        <taxon>Bacteria</taxon>
        <taxon>Pseudomonadati</taxon>
        <taxon>Bacteroidota</taxon>
        <taxon>Bacteroidia</taxon>
        <taxon>Bacteroidales</taxon>
        <taxon>Candidatus Cryptobacteroides</taxon>
    </lineage>
</organism>
<dbReference type="Gene3D" id="3.30.70.100">
    <property type="match status" value="1"/>
</dbReference>
<dbReference type="InterPro" id="IPR006686">
    <property type="entry name" value="MscS_channel_CS"/>
</dbReference>
<feature type="transmembrane region" description="Helical" evidence="7">
    <location>
        <begin position="120"/>
        <end position="151"/>
    </location>
</feature>
<evidence type="ECO:0000256" key="1">
    <source>
        <dbReference type="ARBA" id="ARBA00004651"/>
    </source>
</evidence>
<comment type="caution">
    <text evidence="10">The sequence shown here is derived from an EMBL/GenBank/DDBJ whole genome shotgun (WGS) entry which is preliminary data.</text>
</comment>
<keyword evidence="5 7" id="KW-1133">Transmembrane helix</keyword>
<gene>
    <name evidence="10" type="ORF">IAB78_02585</name>
</gene>
<evidence type="ECO:0000256" key="3">
    <source>
        <dbReference type="ARBA" id="ARBA00022475"/>
    </source>
</evidence>
<dbReference type="Pfam" id="PF05552">
    <property type="entry name" value="MS_channel_1st_1"/>
    <property type="match status" value="1"/>
</dbReference>
<reference evidence="10" key="2">
    <citation type="journal article" date="2021" name="PeerJ">
        <title>Extensive microbial diversity within the chicken gut microbiome revealed by metagenomics and culture.</title>
        <authorList>
            <person name="Gilroy R."/>
            <person name="Ravi A."/>
            <person name="Getino M."/>
            <person name="Pursley I."/>
            <person name="Horton D.L."/>
            <person name="Alikhan N.F."/>
            <person name="Baker D."/>
            <person name="Gharbi K."/>
            <person name="Hall N."/>
            <person name="Watson M."/>
            <person name="Adriaenssens E.M."/>
            <person name="Foster-Nyarko E."/>
            <person name="Jarju S."/>
            <person name="Secka A."/>
            <person name="Antonio M."/>
            <person name="Oren A."/>
            <person name="Chaudhuri R.R."/>
            <person name="La Ragione R."/>
            <person name="Hildebrand F."/>
            <person name="Pallen M.J."/>
        </authorList>
    </citation>
    <scope>NUCLEOTIDE SEQUENCE</scope>
    <source>
        <strain evidence="10">B2-16538</strain>
    </source>
</reference>
<name>A0A9D9J3J6_9BACT</name>
<dbReference type="Pfam" id="PF21082">
    <property type="entry name" value="MS_channel_3rd"/>
    <property type="match status" value="1"/>
</dbReference>
<evidence type="ECO:0000256" key="4">
    <source>
        <dbReference type="ARBA" id="ARBA00022692"/>
    </source>
</evidence>
<dbReference type="Proteomes" id="UP000823750">
    <property type="component" value="Unassembled WGS sequence"/>
</dbReference>
<dbReference type="PANTHER" id="PTHR30221">
    <property type="entry name" value="SMALL-CONDUCTANCE MECHANOSENSITIVE CHANNEL"/>
    <property type="match status" value="1"/>
</dbReference>
<dbReference type="InterPro" id="IPR006685">
    <property type="entry name" value="MscS_channel_2nd"/>
</dbReference>
<dbReference type="InterPro" id="IPR023408">
    <property type="entry name" value="MscS_beta-dom_sf"/>
</dbReference>
<evidence type="ECO:0000256" key="2">
    <source>
        <dbReference type="ARBA" id="ARBA00008017"/>
    </source>
</evidence>
<evidence type="ECO:0000259" key="9">
    <source>
        <dbReference type="Pfam" id="PF21082"/>
    </source>
</evidence>
<feature type="transmembrane region" description="Helical" evidence="7">
    <location>
        <begin position="89"/>
        <end position="114"/>
    </location>
</feature>
<evidence type="ECO:0000256" key="5">
    <source>
        <dbReference type="ARBA" id="ARBA00022989"/>
    </source>
</evidence>
<dbReference type="GO" id="GO:0008381">
    <property type="term" value="F:mechanosensitive monoatomic ion channel activity"/>
    <property type="evidence" value="ECO:0007669"/>
    <property type="project" value="InterPro"/>
</dbReference>
<accession>A0A9D9J3J6</accession>
<dbReference type="SUPFAM" id="SSF82689">
    <property type="entry name" value="Mechanosensitive channel protein MscS (YggB), C-terminal domain"/>
    <property type="match status" value="1"/>
</dbReference>
<evidence type="ECO:0000256" key="6">
    <source>
        <dbReference type="ARBA" id="ARBA00023136"/>
    </source>
</evidence>
<dbReference type="PROSITE" id="PS01246">
    <property type="entry name" value="UPF0003"/>
    <property type="match status" value="1"/>
</dbReference>
<reference evidence="10" key="1">
    <citation type="submission" date="2020-10" db="EMBL/GenBank/DDBJ databases">
        <authorList>
            <person name="Gilroy R."/>
        </authorList>
    </citation>
    <scope>NUCLEOTIDE SEQUENCE</scope>
    <source>
        <strain evidence="10">B2-16538</strain>
    </source>
</reference>
<keyword evidence="4 7" id="KW-0812">Transmembrane</keyword>
<feature type="transmembrane region" description="Helical" evidence="7">
    <location>
        <begin position="48"/>
        <end position="69"/>
    </location>
</feature>
<protein>
    <submittedName>
        <fullName evidence="10">Mechanosensitive ion channel</fullName>
    </submittedName>
</protein>
<dbReference type="InterPro" id="IPR010920">
    <property type="entry name" value="LSM_dom_sf"/>
</dbReference>
<dbReference type="InterPro" id="IPR049278">
    <property type="entry name" value="MS_channel_C"/>
</dbReference>
<keyword evidence="3" id="KW-1003">Cell membrane</keyword>
<evidence type="ECO:0000313" key="10">
    <source>
        <dbReference type="EMBL" id="MBO8485292.1"/>
    </source>
</evidence>
<comment type="similarity">
    <text evidence="2">Belongs to the MscS (TC 1.A.23) family.</text>
</comment>
<feature type="domain" description="Mechanosensitive ion channel MscS" evidence="8">
    <location>
        <begin position="138"/>
        <end position="204"/>
    </location>
</feature>
<dbReference type="Gene3D" id="2.30.30.60">
    <property type="match status" value="1"/>
</dbReference>
<keyword evidence="6 7" id="KW-0472">Membrane</keyword>
<dbReference type="EMBL" id="JADILX010000047">
    <property type="protein sequence ID" value="MBO8485292.1"/>
    <property type="molecule type" value="Genomic_DNA"/>
</dbReference>
<comment type="subcellular location">
    <subcellularLocation>
        <location evidence="1">Cell membrane</location>
        <topology evidence="1">Multi-pass membrane protein</topology>
    </subcellularLocation>
</comment>
<dbReference type="PANTHER" id="PTHR30221:SF1">
    <property type="entry name" value="SMALL-CONDUCTANCE MECHANOSENSITIVE CHANNEL"/>
    <property type="match status" value="1"/>
</dbReference>